<evidence type="ECO:0000313" key="3">
    <source>
        <dbReference type="EMBL" id="GGF37418.1"/>
    </source>
</evidence>
<evidence type="ECO:0000256" key="1">
    <source>
        <dbReference type="ARBA" id="ARBA00022729"/>
    </source>
</evidence>
<accession>A0ABQ1V5A6</accession>
<keyword evidence="1" id="KW-0732">Signal</keyword>
<feature type="domain" description="Outer membrane protein beta-barrel" evidence="2">
    <location>
        <begin position="16"/>
        <end position="197"/>
    </location>
</feature>
<dbReference type="EMBL" id="BMIU01000013">
    <property type="protein sequence ID" value="GGF37418.1"/>
    <property type="molecule type" value="Genomic_DNA"/>
</dbReference>
<comment type="caution">
    <text evidence="3">The sequence shown here is derived from an EMBL/GenBank/DDBJ whole genome shotgun (WGS) entry which is preliminary data.</text>
</comment>
<dbReference type="InterPro" id="IPR011250">
    <property type="entry name" value="OMP/PagP_B-barrel"/>
</dbReference>
<dbReference type="Pfam" id="PF13505">
    <property type="entry name" value="OMP_b-brl"/>
    <property type="match status" value="1"/>
</dbReference>
<organism evidence="3 4">
    <name type="scientific">Echinicola rosea</name>
    <dbReference type="NCBI Taxonomy" id="1807691"/>
    <lineage>
        <taxon>Bacteria</taxon>
        <taxon>Pseudomonadati</taxon>
        <taxon>Bacteroidota</taxon>
        <taxon>Cytophagia</taxon>
        <taxon>Cytophagales</taxon>
        <taxon>Cyclobacteriaceae</taxon>
        <taxon>Echinicola</taxon>
    </lineage>
</organism>
<keyword evidence="4" id="KW-1185">Reference proteome</keyword>
<sequence length="197" mass="22400">MNKKTTIIFIMIIVGLVPFCLHAQSTDEVRIYYGAAGAEFVKSATYGGGGYDNTGFKEFGLRYLKGINERFSIETGVNYSSSKAIFYPEYMGESVEVREEDYHLISVPIYAHYTFWKHFFVNGGPILDFDGSDHPDFIDKQAGIGYSVGIGGKYDFQHFSLFVNPNFKQHALFPFEKSHNHQKLTEFGVQFGLGYRF</sequence>
<gene>
    <name evidence="3" type="ORF">GCM10011339_27470</name>
</gene>
<name>A0ABQ1V5A6_9BACT</name>
<reference evidence="4" key="1">
    <citation type="journal article" date="2019" name="Int. J. Syst. Evol. Microbiol.">
        <title>The Global Catalogue of Microorganisms (GCM) 10K type strain sequencing project: providing services to taxonomists for standard genome sequencing and annotation.</title>
        <authorList>
            <consortium name="The Broad Institute Genomics Platform"/>
            <consortium name="The Broad Institute Genome Sequencing Center for Infectious Disease"/>
            <person name="Wu L."/>
            <person name="Ma J."/>
        </authorList>
    </citation>
    <scope>NUCLEOTIDE SEQUENCE [LARGE SCALE GENOMIC DNA]</scope>
    <source>
        <strain evidence="4">CGMCC 1.15407</strain>
    </source>
</reference>
<protein>
    <recommendedName>
        <fullName evidence="2">Outer membrane protein beta-barrel domain-containing protein</fullName>
    </recommendedName>
</protein>
<dbReference type="RefSeq" id="WP_137402793.1">
    <property type="nucleotide sequence ID" value="NZ_BMIU01000013.1"/>
</dbReference>
<dbReference type="Proteomes" id="UP000647339">
    <property type="component" value="Unassembled WGS sequence"/>
</dbReference>
<evidence type="ECO:0000313" key="4">
    <source>
        <dbReference type="Proteomes" id="UP000647339"/>
    </source>
</evidence>
<proteinExistence type="predicted"/>
<dbReference type="InterPro" id="IPR027385">
    <property type="entry name" value="Beta-barrel_OMP"/>
</dbReference>
<dbReference type="SUPFAM" id="SSF56925">
    <property type="entry name" value="OMPA-like"/>
    <property type="match status" value="1"/>
</dbReference>
<evidence type="ECO:0000259" key="2">
    <source>
        <dbReference type="Pfam" id="PF13505"/>
    </source>
</evidence>